<dbReference type="EMBL" id="JH793704">
    <property type="protein sequence ID" value="ELQ42786.1"/>
    <property type="molecule type" value="Genomic_DNA"/>
</dbReference>
<sequence length="62" mass="6823">MYWLGAPVNSSAPRGTLRRTGYDSFVPGLPGHSLAQASFPVLARFESVPNEAMFWFVLDCFG</sequence>
<protein>
    <submittedName>
        <fullName evidence="1">Uncharacterized protein</fullName>
    </submittedName>
</protein>
<dbReference type="Proteomes" id="UP000011086">
    <property type="component" value="Unassembled WGS sequence"/>
</dbReference>
<reference evidence="1" key="1">
    <citation type="journal article" date="2012" name="PLoS Genet.">
        <title>Comparative analysis of the genomes of two field isolates of the rice blast fungus Magnaporthe oryzae.</title>
        <authorList>
            <person name="Xue M."/>
            <person name="Yang J."/>
            <person name="Li Z."/>
            <person name="Hu S."/>
            <person name="Yao N."/>
            <person name="Dean R.A."/>
            <person name="Zhao W."/>
            <person name="Shen M."/>
            <person name="Zhang H."/>
            <person name="Li C."/>
            <person name="Liu L."/>
            <person name="Cao L."/>
            <person name="Xu X."/>
            <person name="Xing Y."/>
            <person name="Hsiang T."/>
            <person name="Zhang Z."/>
            <person name="Xu J.R."/>
            <person name="Peng Y.L."/>
        </authorList>
    </citation>
    <scope>NUCLEOTIDE SEQUENCE</scope>
    <source>
        <strain evidence="1">Y34</strain>
    </source>
</reference>
<evidence type="ECO:0000313" key="1">
    <source>
        <dbReference type="EMBL" id="ELQ42786.1"/>
    </source>
</evidence>
<organism evidence="1">
    <name type="scientific">Pyricularia oryzae (strain Y34)</name>
    <name type="common">Rice blast fungus</name>
    <name type="synonym">Magnaporthe oryzae</name>
    <dbReference type="NCBI Taxonomy" id="1143189"/>
    <lineage>
        <taxon>Eukaryota</taxon>
        <taxon>Fungi</taxon>
        <taxon>Dikarya</taxon>
        <taxon>Ascomycota</taxon>
        <taxon>Pezizomycotina</taxon>
        <taxon>Sordariomycetes</taxon>
        <taxon>Sordariomycetidae</taxon>
        <taxon>Magnaporthales</taxon>
        <taxon>Pyriculariaceae</taxon>
        <taxon>Pyricularia</taxon>
    </lineage>
</organism>
<name>A0AA97P656_PYRO3</name>
<accession>A0AA97P656</accession>
<gene>
    <name evidence="1" type="ORF">OOU_Y34scaffold00194g99</name>
</gene>
<dbReference type="AlphaFoldDB" id="A0AA97P656"/>
<proteinExistence type="predicted"/>